<dbReference type="Proteomes" id="UP000185434">
    <property type="component" value="Chromosome"/>
</dbReference>
<sequence>MSVVLAGFLLGISLIVAMGPQNILLIKQGIRREGITAVVTVCLLSDVILFIAGVLGVGKLTETFPAALDVLRWVGAVYLAWFAFASFRDCLRPKKEREQPLSVIEEAEPQTAEAARAADTATGATASAQATASGATSASGGTADGNWTGSTAVDTRERGTAPRTPHDGGAQDGALRTGKNRPTWFKPMLAAIALTWLNPGAYLDSLVMIGGIAQQYGDPGAWWFITGCLGASAVWYIGVGYGAGLLSRPLSSPKVWRVLNGVFGVILVYLVWRLVTM</sequence>
<proteinExistence type="predicted"/>
<keyword evidence="2" id="KW-1003">Cell membrane</keyword>
<keyword evidence="3 7" id="KW-0812">Transmembrane</keyword>
<dbReference type="GO" id="GO:0005886">
    <property type="term" value="C:plasma membrane"/>
    <property type="evidence" value="ECO:0007669"/>
    <property type="project" value="UniProtKB-SubCell"/>
</dbReference>
<evidence type="ECO:0000256" key="2">
    <source>
        <dbReference type="ARBA" id="ARBA00022475"/>
    </source>
</evidence>
<gene>
    <name evidence="8" type="ORF">CFRA_06670</name>
</gene>
<evidence type="ECO:0000256" key="7">
    <source>
        <dbReference type="SAM" id="Phobius"/>
    </source>
</evidence>
<evidence type="ECO:0008006" key="10">
    <source>
        <dbReference type="Google" id="ProtNLM"/>
    </source>
</evidence>
<feature type="transmembrane region" description="Helical" evidence="7">
    <location>
        <begin position="70"/>
        <end position="87"/>
    </location>
</feature>
<keyword evidence="9" id="KW-1185">Reference proteome</keyword>
<comment type="subcellular location">
    <subcellularLocation>
        <location evidence="1">Cell membrane</location>
        <topology evidence="1">Multi-pass membrane protein</topology>
    </subcellularLocation>
</comment>
<feature type="transmembrane region" description="Helical" evidence="7">
    <location>
        <begin position="222"/>
        <end position="246"/>
    </location>
</feature>
<dbReference type="GO" id="GO:0015171">
    <property type="term" value="F:amino acid transmembrane transporter activity"/>
    <property type="evidence" value="ECO:0007669"/>
    <property type="project" value="TreeGrafter"/>
</dbReference>
<feature type="compositionally biased region" description="Low complexity" evidence="6">
    <location>
        <begin position="109"/>
        <end position="141"/>
    </location>
</feature>
<accession>A0A1L7CSY6</accession>
<dbReference type="PANTHER" id="PTHR30086">
    <property type="entry name" value="ARGININE EXPORTER PROTEIN ARGO"/>
    <property type="match status" value="1"/>
</dbReference>
<dbReference type="Pfam" id="PF01810">
    <property type="entry name" value="LysE"/>
    <property type="match status" value="1"/>
</dbReference>
<dbReference type="EMBL" id="CP009247">
    <property type="protein sequence ID" value="APT88985.1"/>
    <property type="molecule type" value="Genomic_DNA"/>
</dbReference>
<evidence type="ECO:0000256" key="3">
    <source>
        <dbReference type="ARBA" id="ARBA00022692"/>
    </source>
</evidence>
<organism evidence="8 9">
    <name type="scientific">Corynebacterium frankenforstense DSM 45800</name>
    <dbReference type="NCBI Taxonomy" id="1437875"/>
    <lineage>
        <taxon>Bacteria</taxon>
        <taxon>Bacillati</taxon>
        <taxon>Actinomycetota</taxon>
        <taxon>Actinomycetes</taxon>
        <taxon>Mycobacteriales</taxon>
        <taxon>Corynebacteriaceae</taxon>
        <taxon>Corynebacterium</taxon>
    </lineage>
</organism>
<feature type="transmembrane region" description="Helical" evidence="7">
    <location>
        <begin position="6"/>
        <end position="25"/>
    </location>
</feature>
<feature type="region of interest" description="Disordered" evidence="6">
    <location>
        <begin position="98"/>
        <end position="179"/>
    </location>
</feature>
<dbReference type="KEGG" id="cfk:CFRA_06670"/>
<reference evidence="8 9" key="1">
    <citation type="submission" date="2014-08" db="EMBL/GenBank/DDBJ databases">
        <title>Complete genome sequence of Corynebacterium frankenforstense ST18(T) (=DSM 45800(T)), isolated from raw cow milk.</title>
        <authorList>
            <person name="Ruckert C."/>
            <person name="Albersmeier A."/>
            <person name="Winkler A."/>
            <person name="Lipski A."/>
            <person name="Kalinowski J."/>
        </authorList>
    </citation>
    <scope>NUCLEOTIDE SEQUENCE [LARGE SCALE GENOMIC DNA]</scope>
    <source>
        <strain evidence="8 9">ST18</strain>
    </source>
</reference>
<evidence type="ECO:0000313" key="8">
    <source>
        <dbReference type="EMBL" id="APT88985.1"/>
    </source>
</evidence>
<dbReference type="InterPro" id="IPR001123">
    <property type="entry name" value="LeuE-type"/>
</dbReference>
<keyword evidence="5 7" id="KW-0472">Membrane</keyword>
<dbReference type="STRING" id="1437875.CFRA_06670"/>
<evidence type="ECO:0000256" key="6">
    <source>
        <dbReference type="SAM" id="MobiDB-lite"/>
    </source>
</evidence>
<dbReference type="PANTHER" id="PTHR30086:SF20">
    <property type="entry name" value="ARGININE EXPORTER PROTEIN ARGO-RELATED"/>
    <property type="match status" value="1"/>
</dbReference>
<protein>
    <recommendedName>
        <fullName evidence="10">Lysine transporter LysE</fullName>
    </recommendedName>
</protein>
<feature type="compositionally biased region" description="Basic and acidic residues" evidence="6">
    <location>
        <begin position="154"/>
        <end position="166"/>
    </location>
</feature>
<keyword evidence="4 7" id="KW-1133">Transmembrane helix</keyword>
<dbReference type="AlphaFoldDB" id="A0A1L7CSY6"/>
<feature type="transmembrane region" description="Helical" evidence="7">
    <location>
        <begin position="184"/>
        <end position="202"/>
    </location>
</feature>
<feature type="transmembrane region" description="Helical" evidence="7">
    <location>
        <begin position="37"/>
        <end position="58"/>
    </location>
</feature>
<feature type="transmembrane region" description="Helical" evidence="7">
    <location>
        <begin position="258"/>
        <end position="275"/>
    </location>
</feature>
<evidence type="ECO:0000256" key="1">
    <source>
        <dbReference type="ARBA" id="ARBA00004651"/>
    </source>
</evidence>
<evidence type="ECO:0000256" key="4">
    <source>
        <dbReference type="ARBA" id="ARBA00022989"/>
    </source>
</evidence>
<evidence type="ECO:0000313" key="9">
    <source>
        <dbReference type="Proteomes" id="UP000185434"/>
    </source>
</evidence>
<name>A0A1L7CSY6_9CORY</name>
<evidence type="ECO:0000256" key="5">
    <source>
        <dbReference type="ARBA" id="ARBA00023136"/>
    </source>
</evidence>